<gene>
    <name evidence="4" type="ORF">KL933_003773</name>
    <name evidence="5" type="ORF">KL946_003914</name>
</gene>
<accession>A0AAN6I0F0</accession>
<dbReference type="InterPro" id="IPR019339">
    <property type="entry name" value="CIR_N_dom"/>
</dbReference>
<feature type="region of interest" description="Disordered" evidence="2">
    <location>
        <begin position="133"/>
        <end position="163"/>
    </location>
</feature>
<feature type="compositionally biased region" description="Basic residues" evidence="2">
    <location>
        <begin position="154"/>
        <end position="163"/>
    </location>
</feature>
<reference evidence="4 6" key="1">
    <citation type="journal article" date="2021" name="G3 (Bethesda)">
        <title>Genomic diversity, chromosomal rearrangements, and interspecies hybridization in the ogataea polymorpha species complex.</title>
        <authorList>
            <person name="Hanson S.J."/>
            <person name="Cinneide E.O."/>
            <person name="Salzberg L.I."/>
            <person name="Wolfe K.H."/>
            <person name="McGowan J."/>
            <person name="Fitzpatrick D.A."/>
            <person name="Matlin K."/>
        </authorList>
    </citation>
    <scope>NUCLEOTIDE SEQUENCE</scope>
    <source>
        <strain evidence="5">81-436-3</strain>
        <strain evidence="4">83-405-1</strain>
    </source>
</reference>
<keyword evidence="6" id="KW-1185">Reference proteome</keyword>
<dbReference type="Pfam" id="PF10197">
    <property type="entry name" value="Cir_N"/>
    <property type="match status" value="1"/>
</dbReference>
<name>A0AAN6I0F0_9ASCO</name>
<evidence type="ECO:0000313" key="7">
    <source>
        <dbReference type="Proteomes" id="UP000738402"/>
    </source>
</evidence>
<organism evidence="4 7">
    <name type="scientific">Ogataea haglerorum</name>
    <dbReference type="NCBI Taxonomy" id="1937702"/>
    <lineage>
        <taxon>Eukaryota</taxon>
        <taxon>Fungi</taxon>
        <taxon>Dikarya</taxon>
        <taxon>Ascomycota</taxon>
        <taxon>Saccharomycotina</taxon>
        <taxon>Pichiomycetes</taxon>
        <taxon>Pichiales</taxon>
        <taxon>Pichiaceae</taxon>
        <taxon>Ogataea</taxon>
    </lineage>
</organism>
<protein>
    <recommendedName>
        <fullName evidence="1">Pre-mRNA-splicing factor CWC25</fullName>
    </recommendedName>
</protein>
<sequence length="163" mass="19338">MVSDLNLKKSWNPRLLKNRTKVWEKERELLLKRREDTVHKDANNEMPVKFNQPKSLRIDWMYKNPVEHQSSGENSCKKNDHLSKLPIQRSKQTNIEEQTYVRHNSSDFSIKEPANGIDNTLLENDPINLISKTRSLRYQHQKSERKSDDSSKITKARLSRKKR</sequence>
<evidence type="ECO:0000256" key="2">
    <source>
        <dbReference type="SAM" id="MobiDB-lite"/>
    </source>
</evidence>
<dbReference type="EMBL" id="JAHLUN010000011">
    <property type="protein sequence ID" value="KAG7763098.1"/>
    <property type="molecule type" value="Genomic_DNA"/>
</dbReference>
<evidence type="ECO:0000259" key="3">
    <source>
        <dbReference type="Pfam" id="PF10197"/>
    </source>
</evidence>
<feature type="region of interest" description="Disordered" evidence="2">
    <location>
        <begin position="67"/>
        <end position="96"/>
    </location>
</feature>
<evidence type="ECO:0000256" key="1">
    <source>
        <dbReference type="ARBA" id="ARBA00020646"/>
    </source>
</evidence>
<evidence type="ECO:0000313" key="5">
    <source>
        <dbReference type="EMBL" id="KAG7763098.1"/>
    </source>
</evidence>
<evidence type="ECO:0000313" key="6">
    <source>
        <dbReference type="Proteomes" id="UP000697297"/>
    </source>
</evidence>
<dbReference type="EMBL" id="JAHLUH010000010">
    <property type="protein sequence ID" value="KAG7726331.1"/>
    <property type="molecule type" value="Genomic_DNA"/>
</dbReference>
<dbReference type="Proteomes" id="UP000738402">
    <property type="component" value="Unassembled WGS sequence"/>
</dbReference>
<dbReference type="AlphaFoldDB" id="A0AAN6I0F0"/>
<comment type="caution">
    <text evidence="4">The sequence shown here is derived from an EMBL/GenBank/DDBJ whole genome shotgun (WGS) entry which is preliminary data.</text>
</comment>
<evidence type="ECO:0000313" key="4">
    <source>
        <dbReference type="EMBL" id="KAG7726331.1"/>
    </source>
</evidence>
<feature type="domain" description="CBF1-interacting co-repressor CIR N-terminal" evidence="3">
    <location>
        <begin position="10"/>
        <end position="34"/>
    </location>
</feature>
<feature type="compositionally biased region" description="Basic and acidic residues" evidence="2">
    <location>
        <begin position="141"/>
        <end position="152"/>
    </location>
</feature>
<dbReference type="Proteomes" id="UP000697297">
    <property type="component" value="Unassembled WGS sequence"/>
</dbReference>
<proteinExistence type="predicted"/>